<gene>
    <name evidence="1" type="ORF">HNR39_000336</name>
</gene>
<accession>A0A840RNF6</accession>
<keyword evidence="2" id="KW-1185">Reference proteome</keyword>
<organism evidence="1 2">
    <name type="scientific">Glaciimonas immobilis</name>
    <dbReference type="NCBI Taxonomy" id="728004"/>
    <lineage>
        <taxon>Bacteria</taxon>
        <taxon>Pseudomonadati</taxon>
        <taxon>Pseudomonadota</taxon>
        <taxon>Betaproteobacteria</taxon>
        <taxon>Burkholderiales</taxon>
        <taxon>Oxalobacteraceae</taxon>
        <taxon>Glaciimonas</taxon>
    </lineage>
</organism>
<dbReference type="AlphaFoldDB" id="A0A840RNF6"/>
<protein>
    <submittedName>
        <fullName evidence="1">Uncharacterized protein</fullName>
    </submittedName>
</protein>
<dbReference type="Proteomes" id="UP000571084">
    <property type="component" value="Unassembled WGS sequence"/>
</dbReference>
<comment type="caution">
    <text evidence="1">The sequence shown here is derived from an EMBL/GenBank/DDBJ whole genome shotgun (WGS) entry which is preliminary data.</text>
</comment>
<reference evidence="1 2" key="1">
    <citation type="submission" date="2020-08" db="EMBL/GenBank/DDBJ databases">
        <title>Genomic Encyclopedia of Type Strains, Phase IV (KMG-IV): sequencing the most valuable type-strain genomes for metagenomic binning, comparative biology and taxonomic classification.</title>
        <authorList>
            <person name="Goeker M."/>
        </authorList>
    </citation>
    <scope>NUCLEOTIDE SEQUENCE [LARGE SCALE GENOMIC DNA]</scope>
    <source>
        <strain evidence="1 2">DSM 23240</strain>
    </source>
</reference>
<proteinExistence type="predicted"/>
<sequence length="126" mass="14327">MHTVDQARSEPSVSWRVALLRLKKWDLNGNAVHPCIYNLEKNSGRSRYPQLVNLPHAHGVQLFASWPVHYSCHGATFKLSIAALDDRIGMSRNDAASRATQHTKSRPKNKIIKTIESVNLINFTYY</sequence>
<dbReference type="EMBL" id="JACHHQ010000001">
    <property type="protein sequence ID" value="MBB5198526.1"/>
    <property type="molecule type" value="Genomic_DNA"/>
</dbReference>
<name>A0A840RNF6_9BURK</name>
<evidence type="ECO:0000313" key="1">
    <source>
        <dbReference type="EMBL" id="MBB5198526.1"/>
    </source>
</evidence>
<evidence type="ECO:0000313" key="2">
    <source>
        <dbReference type="Proteomes" id="UP000571084"/>
    </source>
</evidence>